<name>A0A1M6X919_9FLAO</name>
<dbReference type="Proteomes" id="UP000184120">
    <property type="component" value="Unassembled WGS sequence"/>
</dbReference>
<sequence length="144" mass="15986">MGLKANFSNSDLSNYHKKIEQDIYNKAIQTYQYLGESIVAYAKGDVGFMDQTGNLRSSIGYVLFVNGQVYKESYEGKQEGIRAGKDLAKDLASSLRRAPIVLVITAGMNYAYQVETRGKNVISGSENYAKQQADSIVKQLLNIK</sequence>
<evidence type="ECO:0000313" key="1">
    <source>
        <dbReference type="EMBL" id="GGF00140.1"/>
    </source>
</evidence>
<dbReference type="AlphaFoldDB" id="A0A1M6X919"/>
<evidence type="ECO:0000313" key="2">
    <source>
        <dbReference type="EMBL" id="SHL02418.1"/>
    </source>
</evidence>
<evidence type="ECO:0000313" key="4">
    <source>
        <dbReference type="Proteomes" id="UP000650994"/>
    </source>
</evidence>
<dbReference type="STRING" id="1434701.SAMN05443634_105159"/>
<dbReference type="EMBL" id="FRBH01000005">
    <property type="protein sequence ID" value="SHL02418.1"/>
    <property type="molecule type" value="Genomic_DNA"/>
</dbReference>
<accession>A0A1M6X919</accession>
<protein>
    <submittedName>
        <fullName evidence="2">Uncharacterized protein</fullName>
    </submittedName>
</protein>
<proteinExistence type="predicted"/>
<reference evidence="1" key="1">
    <citation type="journal article" date="2014" name="Int. J. Syst. Evol. Microbiol.">
        <title>Complete genome of a new Firmicutes species belonging to the dominant human colonic microbiota ('Ruminococcus bicirculans') reveals two chromosomes and a selective capacity to utilize plant glucans.</title>
        <authorList>
            <consortium name="NISC Comparative Sequencing Program"/>
            <person name="Wegmann U."/>
            <person name="Louis P."/>
            <person name="Goesmann A."/>
            <person name="Henrissat B."/>
            <person name="Duncan S.H."/>
            <person name="Flint H.J."/>
        </authorList>
    </citation>
    <scope>NUCLEOTIDE SEQUENCE</scope>
    <source>
        <strain evidence="1">CGMCC 1.12707</strain>
    </source>
</reference>
<reference evidence="1" key="5">
    <citation type="submission" date="2024-05" db="EMBL/GenBank/DDBJ databases">
        <authorList>
            <person name="Sun Q."/>
            <person name="Zhou Y."/>
        </authorList>
    </citation>
    <scope>NUCLEOTIDE SEQUENCE</scope>
    <source>
        <strain evidence="1">CGMCC 1.12707</strain>
    </source>
</reference>
<reference evidence="2" key="2">
    <citation type="submission" date="2016-11" db="EMBL/GenBank/DDBJ databases">
        <authorList>
            <person name="Jaros S."/>
            <person name="Januszkiewicz K."/>
            <person name="Wedrychowicz H."/>
        </authorList>
    </citation>
    <scope>NUCLEOTIDE SEQUENCE [LARGE SCALE GENOMIC DNA]</scope>
    <source>
        <strain evidence="2">DSM 27989</strain>
    </source>
</reference>
<evidence type="ECO:0000313" key="3">
    <source>
        <dbReference type="Proteomes" id="UP000184120"/>
    </source>
</evidence>
<organism evidence="2 3">
    <name type="scientific">Chishuiella changwenlii</name>
    <dbReference type="NCBI Taxonomy" id="1434701"/>
    <lineage>
        <taxon>Bacteria</taxon>
        <taxon>Pseudomonadati</taxon>
        <taxon>Bacteroidota</taxon>
        <taxon>Flavobacteriia</taxon>
        <taxon>Flavobacteriales</taxon>
        <taxon>Weeksellaceae</taxon>
        <taxon>Chishuiella</taxon>
    </lineage>
</organism>
<dbReference type="Proteomes" id="UP000650994">
    <property type="component" value="Unassembled WGS sequence"/>
</dbReference>
<reference evidence="4" key="4">
    <citation type="journal article" date="2019" name="Int. J. Syst. Evol. Microbiol.">
        <title>The Global Catalogue of Microorganisms (GCM) 10K type strain sequencing project: providing services to taxonomists for standard genome sequencing and annotation.</title>
        <authorList>
            <consortium name="The Broad Institute Genomics Platform"/>
            <consortium name="The Broad Institute Genome Sequencing Center for Infectious Disease"/>
            <person name="Wu L."/>
            <person name="Ma J."/>
        </authorList>
    </citation>
    <scope>NUCLEOTIDE SEQUENCE [LARGE SCALE GENOMIC DNA]</scope>
    <source>
        <strain evidence="4">CGMCC 1.12707</strain>
    </source>
</reference>
<keyword evidence="4" id="KW-1185">Reference proteome</keyword>
<dbReference type="EMBL" id="BMFL01000011">
    <property type="protein sequence ID" value="GGF00140.1"/>
    <property type="molecule type" value="Genomic_DNA"/>
</dbReference>
<dbReference type="OrthoDB" id="770653at2"/>
<reference evidence="3" key="3">
    <citation type="submission" date="2016-11" db="EMBL/GenBank/DDBJ databases">
        <authorList>
            <person name="Varghese N."/>
            <person name="Submissions S."/>
        </authorList>
    </citation>
    <scope>NUCLEOTIDE SEQUENCE [LARGE SCALE GENOMIC DNA]</scope>
    <source>
        <strain evidence="3">DSM 27989</strain>
    </source>
</reference>
<gene>
    <name evidence="1" type="ORF">GCM10010984_17130</name>
    <name evidence="2" type="ORF">SAMN05443634_105159</name>
</gene>
<dbReference type="RefSeq" id="WP_072931197.1">
    <property type="nucleotide sequence ID" value="NZ_BMFL01000011.1"/>
</dbReference>